<protein>
    <submittedName>
        <fullName evidence="2">Uncharacterized protein</fullName>
    </submittedName>
</protein>
<dbReference type="EMBL" id="BK032600">
    <property type="protein sequence ID" value="DAF50755.1"/>
    <property type="molecule type" value="Genomic_DNA"/>
</dbReference>
<evidence type="ECO:0000256" key="1">
    <source>
        <dbReference type="SAM" id="Phobius"/>
    </source>
</evidence>
<name>A0A8S5SIV7_9CAUD</name>
<accession>A0A8S5SIV7</accession>
<organism evidence="2">
    <name type="scientific">Myoviridae sp. ct04y17</name>
    <dbReference type="NCBI Taxonomy" id="2827652"/>
    <lineage>
        <taxon>Viruses</taxon>
        <taxon>Duplodnaviria</taxon>
        <taxon>Heunggongvirae</taxon>
        <taxon>Uroviricota</taxon>
        <taxon>Caudoviricetes</taxon>
    </lineage>
</organism>
<reference evidence="2" key="1">
    <citation type="journal article" date="2021" name="Proc. Natl. Acad. Sci. U.S.A.">
        <title>A Catalog of Tens of Thousands of Viruses from Human Metagenomes Reveals Hidden Associations with Chronic Diseases.</title>
        <authorList>
            <person name="Tisza M.J."/>
            <person name="Buck C.B."/>
        </authorList>
    </citation>
    <scope>NUCLEOTIDE SEQUENCE</scope>
    <source>
        <strain evidence="2">Ct04y17</strain>
    </source>
</reference>
<keyword evidence="1" id="KW-0472">Membrane</keyword>
<feature type="transmembrane region" description="Helical" evidence="1">
    <location>
        <begin position="12"/>
        <end position="30"/>
    </location>
</feature>
<keyword evidence="1" id="KW-0812">Transmembrane</keyword>
<keyword evidence="1" id="KW-1133">Transmembrane helix</keyword>
<proteinExistence type="predicted"/>
<evidence type="ECO:0000313" key="2">
    <source>
        <dbReference type="EMBL" id="DAF50755.1"/>
    </source>
</evidence>
<sequence>MVPIFLGITKQLTLFIYFIIAKIPYFLLLCTI</sequence>